<comment type="caution">
    <text evidence="7">The sequence shown here is derived from an EMBL/GenBank/DDBJ whole genome shotgun (WGS) entry which is preliminary data.</text>
</comment>
<evidence type="ECO:0000256" key="1">
    <source>
        <dbReference type="ARBA" id="ARBA00005820"/>
    </source>
</evidence>
<dbReference type="SMART" id="SM01043">
    <property type="entry name" value="BTAD"/>
    <property type="match status" value="1"/>
</dbReference>
<dbReference type="InterPro" id="IPR001867">
    <property type="entry name" value="OmpR/PhoB-type_DNA-bd"/>
</dbReference>
<keyword evidence="2" id="KW-0805">Transcription regulation</keyword>
<evidence type="ECO:0000256" key="3">
    <source>
        <dbReference type="ARBA" id="ARBA00023125"/>
    </source>
</evidence>
<dbReference type="RefSeq" id="WP_116175239.1">
    <property type="nucleotide sequence ID" value="NZ_CP144375.1"/>
</dbReference>
<dbReference type="Gene3D" id="1.10.10.10">
    <property type="entry name" value="Winged helix-like DNA-binding domain superfamily/Winged helix DNA-binding domain"/>
    <property type="match status" value="1"/>
</dbReference>
<evidence type="ECO:0000256" key="2">
    <source>
        <dbReference type="ARBA" id="ARBA00023015"/>
    </source>
</evidence>
<evidence type="ECO:0000256" key="5">
    <source>
        <dbReference type="PROSITE-ProRule" id="PRU01091"/>
    </source>
</evidence>
<dbReference type="PANTHER" id="PTHR35807">
    <property type="entry name" value="TRANSCRIPTIONAL REGULATOR REDD-RELATED"/>
    <property type="match status" value="1"/>
</dbReference>
<keyword evidence="8" id="KW-1185">Reference proteome</keyword>
<keyword evidence="4" id="KW-0804">Transcription</keyword>
<evidence type="ECO:0000256" key="4">
    <source>
        <dbReference type="ARBA" id="ARBA00023163"/>
    </source>
</evidence>
<dbReference type="EMBL" id="QUNO01000005">
    <property type="protein sequence ID" value="REH48478.1"/>
    <property type="molecule type" value="Genomic_DNA"/>
</dbReference>
<dbReference type="SUPFAM" id="SSF46894">
    <property type="entry name" value="C-terminal effector domain of the bipartite response regulators"/>
    <property type="match status" value="1"/>
</dbReference>
<evidence type="ECO:0000313" key="8">
    <source>
        <dbReference type="Proteomes" id="UP000256269"/>
    </source>
</evidence>
<dbReference type="PANTHER" id="PTHR35807:SF1">
    <property type="entry name" value="TRANSCRIPTIONAL REGULATOR REDD"/>
    <property type="match status" value="1"/>
</dbReference>
<gene>
    <name evidence="7" type="ORF">BCF44_105337</name>
</gene>
<dbReference type="Pfam" id="PF03704">
    <property type="entry name" value="BTAD"/>
    <property type="match status" value="1"/>
</dbReference>
<reference evidence="7 8" key="1">
    <citation type="submission" date="2018-08" db="EMBL/GenBank/DDBJ databases">
        <title>Genomic Encyclopedia of Archaeal and Bacterial Type Strains, Phase II (KMG-II): from individual species to whole genera.</title>
        <authorList>
            <person name="Goeker M."/>
        </authorList>
    </citation>
    <scope>NUCLEOTIDE SEQUENCE [LARGE SCALE GENOMIC DNA]</scope>
    <source>
        <strain evidence="7 8">DSM 45791</strain>
    </source>
</reference>
<proteinExistence type="inferred from homology"/>
<dbReference type="InterPro" id="IPR016032">
    <property type="entry name" value="Sig_transdc_resp-reg_C-effctor"/>
</dbReference>
<dbReference type="AlphaFoldDB" id="A0A3E0HPY3"/>
<feature type="DNA-binding region" description="OmpR/PhoB-type" evidence="5">
    <location>
        <begin position="1"/>
        <end position="96"/>
    </location>
</feature>
<dbReference type="Gene3D" id="1.25.40.10">
    <property type="entry name" value="Tetratricopeptide repeat domain"/>
    <property type="match status" value="1"/>
</dbReference>
<dbReference type="PROSITE" id="PS51755">
    <property type="entry name" value="OMPR_PHOB"/>
    <property type="match status" value="1"/>
</dbReference>
<dbReference type="Proteomes" id="UP000256269">
    <property type="component" value="Unassembled WGS sequence"/>
</dbReference>
<dbReference type="GO" id="GO:0006355">
    <property type="term" value="P:regulation of DNA-templated transcription"/>
    <property type="evidence" value="ECO:0007669"/>
    <property type="project" value="InterPro"/>
</dbReference>
<keyword evidence="3 5" id="KW-0238">DNA-binding</keyword>
<evidence type="ECO:0000259" key="6">
    <source>
        <dbReference type="PROSITE" id="PS51755"/>
    </source>
</evidence>
<name>A0A3E0HPY3_9PSEU</name>
<dbReference type="GO" id="GO:0003677">
    <property type="term" value="F:DNA binding"/>
    <property type="evidence" value="ECO:0007669"/>
    <property type="project" value="UniProtKB-UniRule"/>
</dbReference>
<dbReference type="InterPro" id="IPR051677">
    <property type="entry name" value="AfsR-DnrI-RedD_regulator"/>
</dbReference>
<dbReference type="SUPFAM" id="SSF48452">
    <property type="entry name" value="TPR-like"/>
    <property type="match status" value="1"/>
</dbReference>
<dbReference type="InterPro" id="IPR036388">
    <property type="entry name" value="WH-like_DNA-bd_sf"/>
</dbReference>
<accession>A0A3E0HPY3</accession>
<dbReference type="OrthoDB" id="4336084at2"/>
<dbReference type="InterPro" id="IPR011990">
    <property type="entry name" value="TPR-like_helical_dom_sf"/>
</dbReference>
<sequence>MEIELLGSVALVQGEHRCAVASVRIRTLVALMALSPGSSRPFDLLVEQLWAGRPPGNARNALQANIVRLRKLFESLTGRRGDELLRTVSSGYLLDVPPDSVDAHRFLRLTDEGAAQVDRDPAAAVDLLERALHLWRGPALVDVPDQPGLREQSARLDERRLSAREDLIAAKLAIGEERGLVSELRQLAEAHPERERFSEQLMLALYRNGRQTEALDVFHRARRRLASELGLQPGRGMCRLYEAILVQDRVLG</sequence>
<dbReference type="GO" id="GO:0000160">
    <property type="term" value="P:phosphorelay signal transduction system"/>
    <property type="evidence" value="ECO:0007669"/>
    <property type="project" value="InterPro"/>
</dbReference>
<comment type="similarity">
    <text evidence="1">Belongs to the AfsR/DnrI/RedD regulatory family.</text>
</comment>
<protein>
    <submittedName>
        <fullName evidence="7">DNA-binding SARP family transcriptional activator</fullName>
    </submittedName>
</protein>
<feature type="domain" description="OmpR/PhoB-type" evidence="6">
    <location>
        <begin position="1"/>
        <end position="96"/>
    </location>
</feature>
<dbReference type="InterPro" id="IPR005158">
    <property type="entry name" value="BTAD"/>
</dbReference>
<evidence type="ECO:0000313" key="7">
    <source>
        <dbReference type="EMBL" id="REH48478.1"/>
    </source>
</evidence>
<dbReference type="CDD" id="cd15831">
    <property type="entry name" value="BTAD"/>
    <property type="match status" value="1"/>
</dbReference>
<organism evidence="7 8">
    <name type="scientific">Kutzneria buriramensis</name>
    <dbReference type="NCBI Taxonomy" id="1045776"/>
    <lineage>
        <taxon>Bacteria</taxon>
        <taxon>Bacillati</taxon>
        <taxon>Actinomycetota</taxon>
        <taxon>Actinomycetes</taxon>
        <taxon>Pseudonocardiales</taxon>
        <taxon>Pseudonocardiaceae</taxon>
        <taxon>Kutzneria</taxon>
    </lineage>
</organism>